<dbReference type="AlphaFoldDB" id="A0A8J2NWQ9"/>
<protein>
    <submittedName>
        <fullName evidence="2">Uncharacterized protein</fullName>
    </submittedName>
</protein>
<dbReference type="EMBL" id="CAJVCH010176106">
    <property type="protein sequence ID" value="CAG7729273.1"/>
    <property type="molecule type" value="Genomic_DNA"/>
</dbReference>
<keyword evidence="3" id="KW-1185">Reference proteome</keyword>
<evidence type="ECO:0000256" key="1">
    <source>
        <dbReference type="SAM" id="MobiDB-lite"/>
    </source>
</evidence>
<accession>A0A8J2NWQ9</accession>
<evidence type="ECO:0000313" key="2">
    <source>
        <dbReference type="EMBL" id="CAG7729273.1"/>
    </source>
</evidence>
<sequence length="170" mass="19504">MPKDAPNICAARPGEEEKGGGNREERQRKSYLYKSGKDIRRDIFFPAGRYSGKSHDLTGDSVILSYLVVWKGFISTHLRQHQSTQHPFTKGSIIASLNVGKIRSSSPFILLSFCEDPPWEGEAARIDNHISFPILLPYHDQSYVDIFARRERNPVYTQRSFITPSHHMYH</sequence>
<dbReference type="Proteomes" id="UP000708208">
    <property type="component" value="Unassembled WGS sequence"/>
</dbReference>
<proteinExistence type="predicted"/>
<evidence type="ECO:0000313" key="3">
    <source>
        <dbReference type="Proteomes" id="UP000708208"/>
    </source>
</evidence>
<organism evidence="2 3">
    <name type="scientific">Allacma fusca</name>
    <dbReference type="NCBI Taxonomy" id="39272"/>
    <lineage>
        <taxon>Eukaryota</taxon>
        <taxon>Metazoa</taxon>
        <taxon>Ecdysozoa</taxon>
        <taxon>Arthropoda</taxon>
        <taxon>Hexapoda</taxon>
        <taxon>Collembola</taxon>
        <taxon>Symphypleona</taxon>
        <taxon>Sminthuridae</taxon>
        <taxon>Allacma</taxon>
    </lineage>
</organism>
<gene>
    <name evidence="2" type="ORF">AFUS01_LOCUS18003</name>
</gene>
<reference evidence="2" key="1">
    <citation type="submission" date="2021-06" db="EMBL/GenBank/DDBJ databases">
        <authorList>
            <person name="Hodson N. C."/>
            <person name="Mongue J. A."/>
            <person name="Jaron S. K."/>
        </authorList>
    </citation>
    <scope>NUCLEOTIDE SEQUENCE</scope>
</reference>
<name>A0A8J2NWQ9_9HEXA</name>
<feature type="region of interest" description="Disordered" evidence="1">
    <location>
        <begin position="1"/>
        <end position="29"/>
    </location>
</feature>
<feature type="compositionally biased region" description="Basic and acidic residues" evidence="1">
    <location>
        <begin position="13"/>
        <end position="28"/>
    </location>
</feature>
<comment type="caution">
    <text evidence="2">The sequence shown here is derived from an EMBL/GenBank/DDBJ whole genome shotgun (WGS) entry which is preliminary data.</text>
</comment>